<keyword evidence="6" id="KW-0378">Hydrolase</keyword>
<evidence type="ECO:0000256" key="8">
    <source>
        <dbReference type="ARBA" id="ARBA00022842"/>
    </source>
</evidence>
<evidence type="ECO:0000313" key="9">
    <source>
        <dbReference type="EMBL" id="SVC43824.1"/>
    </source>
</evidence>
<keyword evidence="8" id="KW-0460">Magnesium</keyword>
<keyword evidence="5" id="KW-0479">Metal-binding</keyword>
<sequence>KNIILLIGDGMGSNQVTAYRIAKGGPNYITAFDKFPFTGLVKTHAVDTLITDSASSATAYSSGIKTVNGYLGVDKDKQIVGNITEILYEKGYISSLIATSEITHATPAAFAVHNESRDNTDQIAEAIFKSNNFILLGGGRDFFLPKNLGGQREDKLDILSLIKEQERYLSSKEDFNNFQFDPSKRIFGLFASEGLIRKENEPNLLEMFNFTLEQSEKMLVNNCAGFFIMTEGSQIDWEGHENDFNAQFKEMDEFNQVVDRALEYAKLDTNTLVIVLADHETGGLLIETDDFKNKPSNKMKISWNTAVGYGTHTGSMIPVYAYGPGAENVTGVIDNTDIFFIMKEALGLDELSDRQCL</sequence>
<comment type="similarity">
    <text evidence="3">Belongs to the alkaline phosphatase family.</text>
</comment>
<evidence type="ECO:0008006" key="10">
    <source>
        <dbReference type="Google" id="ProtNLM"/>
    </source>
</evidence>
<organism evidence="9">
    <name type="scientific">marine metagenome</name>
    <dbReference type="NCBI Taxonomy" id="408172"/>
    <lineage>
        <taxon>unclassified sequences</taxon>
        <taxon>metagenomes</taxon>
        <taxon>ecological metagenomes</taxon>
    </lineage>
</organism>
<name>A0A382M454_9ZZZZ</name>
<dbReference type="Pfam" id="PF00245">
    <property type="entry name" value="Alk_phosphatase"/>
    <property type="match status" value="2"/>
</dbReference>
<evidence type="ECO:0000256" key="6">
    <source>
        <dbReference type="ARBA" id="ARBA00022801"/>
    </source>
</evidence>
<dbReference type="AlphaFoldDB" id="A0A382M454"/>
<dbReference type="GO" id="GO:0004035">
    <property type="term" value="F:alkaline phosphatase activity"/>
    <property type="evidence" value="ECO:0007669"/>
    <property type="project" value="TreeGrafter"/>
</dbReference>
<dbReference type="PANTHER" id="PTHR11596:SF5">
    <property type="entry name" value="ALKALINE PHOSPHATASE"/>
    <property type="match status" value="1"/>
</dbReference>
<dbReference type="SUPFAM" id="SSF53649">
    <property type="entry name" value="Alkaline phosphatase-like"/>
    <property type="match status" value="1"/>
</dbReference>
<dbReference type="PANTHER" id="PTHR11596">
    <property type="entry name" value="ALKALINE PHOSPHATASE"/>
    <property type="match status" value="1"/>
</dbReference>
<dbReference type="CDD" id="cd16012">
    <property type="entry name" value="ALP"/>
    <property type="match status" value="1"/>
</dbReference>
<keyword evidence="4" id="KW-0597">Phosphoprotein</keyword>
<dbReference type="PRINTS" id="PR00113">
    <property type="entry name" value="ALKPHPHTASE"/>
</dbReference>
<dbReference type="PROSITE" id="PS00123">
    <property type="entry name" value="ALKALINE_PHOSPHATASE"/>
    <property type="match status" value="1"/>
</dbReference>
<proteinExistence type="inferred from homology"/>
<evidence type="ECO:0000256" key="7">
    <source>
        <dbReference type="ARBA" id="ARBA00022833"/>
    </source>
</evidence>
<gene>
    <name evidence="9" type="ORF">METZ01_LOCUS296678</name>
</gene>
<evidence type="ECO:0000256" key="4">
    <source>
        <dbReference type="ARBA" id="ARBA00022553"/>
    </source>
</evidence>
<dbReference type="SMART" id="SM00098">
    <property type="entry name" value="alkPPc"/>
    <property type="match status" value="1"/>
</dbReference>
<reference evidence="9" key="1">
    <citation type="submission" date="2018-05" db="EMBL/GenBank/DDBJ databases">
        <authorList>
            <person name="Lanie J.A."/>
            <person name="Ng W.-L."/>
            <person name="Kazmierczak K.M."/>
            <person name="Andrzejewski T.M."/>
            <person name="Davidsen T.M."/>
            <person name="Wayne K.J."/>
            <person name="Tettelin H."/>
            <person name="Glass J.I."/>
            <person name="Rusch D."/>
            <person name="Podicherti R."/>
            <person name="Tsui H.-C.T."/>
            <person name="Winkler M.E."/>
        </authorList>
    </citation>
    <scope>NUCLEOTIDE SEQUENCE</scope>
</reference>
<protein>
    <recommendedName>
        <fullName evidence="10">Alkaline phosphatase</fullName>
    </recommendedName>
</protein>
<comment type="cofactor">
    <cofactor evidence="1">
        <name>Mg(2+)</name>
        <dbReference type="ChEBI" id="CHEBI:18420"/>
    </cofactor>
</comment>
<evidence type="ECO:0000256" key="2">
    <source>
        <dbReference type="ARBA" id="ARBA00001947"/>
    </source>
</evidence>
<dbReference type="InterPro" id="IPR018299">
    <property type="entry name" value="Alkaline_phosphatase_AS"/>
</dbReference>
<dbReference type="EMBL" id="UINC01091222">
    <property type="protein sequence ID" value="SVC43824.1"/>
    <property type="molecule type" value="Genomic_DNA"/>
</dbReference>
<dbReference type="InterPro" id="IPR001952">
    <property type="entry name" value="Alkaline_phosphatase"/>
</dbReference>
<evidence type="ECO:0000256" key="3">
    <source>
        <dbReference type="ARBA" id="ARBA00005984"/>
    </source>
</evidence>
<comment type="cofactor">
    <cofactor evidence="2">
        <name>Zn(2+)</name>
        <dbReference type="ChEBI" id="CHEBI:29105"/>
    </cofactor>
</comment>
<accession>A0A382M454</accession>
<feature type="non-terminal residue" evidence="9">
    <location>
        <position position="1"/>
    </location>
</feature>
<evidence type="ECO:0000256" key="5">
    <source>
        <dbReference type="ARBA" id="ARBA00022723"/>
    </source>
</evidence>
<dbReference type="Gene3D" id="3.40.720.10">
    <property type="entry name" value="Alkaline Phosphatase, subunit A"/>
    <property type="match status" value="1"/>
</dbReference>
<evidence type="ECO:0000256" key="1">
    <source>
        <dbReference type="ARBA" id="ARBA00001946"/>
    </source>
</evidence>
<dbReference type="InterPro" id="IPR017850">
    <property type="entry name" value="Alkaline_phosphatase_core_sf"/>
</dbReference>
<keyword evidence="7" id="KW-0862">Zinc</keyword>
<dbReference type="GO" id="GO:0046872">
    <property type="term" value="F:metal ion binding"/>
    <property type="evidence" value="ECO:0007669"/>
    <property type="project" value="UniProtKB-KW"/>
</dbReference>